<name>A0A7S0GLS7_9STRA</name>
<evidence type="ECO:0000313" key="1">
    <source>
        <dbReference type="EMBL" id="CAD8423919.1"/>
    </source>
</evidence>
<dbReference type="AlphaFoldDB" id="A0A7S0GLS7"/>
<organism evidence="1">
    <name type="scientific">Proboscia inermis</name>
    <dbReference type="NCBI Taxonomy" id="420281"/>
    <lineage>
        <taxon>Eukaryota</taxon>
        <taxon>Sar</taxon>
        <taxon>Stramenopiles</taxon>
        <taxon>Ochrophyta</taxon>
        <taxon>Bacillariophyta</taxon>
        <taxon>Coscinodiscophyceae</taxon>
        <taxon>Rhizosoleniophycidae</taxon>
        <taxon>Rhizosoleniales</taxon>
        <taxon>Rhizosoleniaceae</taxon>
        <taxon>Proboscia</taxon>
    </lineage>
</organism>
<proteinExistence type="predicted"/>
<gene>
    <name evidence="1" type="ORF">PINE0816_LOCUS20078</name>
</gene>
<protein>
    <submittedName>
        <fullName evidence="1">Uncharacterized protein</fullName>
    </submittedName>
</protein>
<dbReference type="EMBL" id="HBEL01043072">
    <property type="protein sequence ID" value="CAD8423919.1"/>
    <property type="molecule type" value="Transcribed_RNA"/>
</dbReference>
<sequence length="345" mass="39302">MPALMHFRGWGEGTRWSTGHALSSTIDRSGSVNADLYIEPQNRSSRNESVETQSFGRKYRGFRWISLSGTAHHNENSSKKHHHRKEEVRDVEEVLYSKFYLESSVETVGEYVSNSNKVRVQSKSIIHPENAHSGNDSNCFQRVLYTSDDEIESQTQHSQNPIVSVIPPQPDCLVTKIAAIAIDFSLLPSRSCLKLIVDTLVQEKNDAVQKRCNKRVSFCPKIRSTRCYNRVVGDHPHCKDGPPLSLGWEYYTEEFTEGSAVKDQIKTRGRCRPLNTAKRWEKLSGESGYYTRSELRREIRKNMRNGCCNRLSLADLCVLESEVFKNACQDQCCPNEQPHDDANGN</sequence>
<accession>A0A7S0GLS7</accession>
<reference evidence="1" key="1">
    <citation type="submission" date="2021-01" db="EMBL/GenBank/DDBJ databases">
        <authorList>
            <person name="Corre E."/>
            <person name="Pelletier E."/>
            <person name="Niang G."/>
            <person name="Scheremetjew M."/>
            <person name="Finn R."/>
            <person name="Kale V."/>
            <person name="Holt S."/>
            <person name="Cochrane G."/>
            <person name="Meng A."/>
            <person name="Brown T."/>
            <person name="Cohen L."/>
        </authorList>
    </citation>
    <scope>NUCLEOTIDE SEQUENCE</scope>
    <source>
        <strain evidence="1">CCAP1064/1</strain>
    </source>
</reference>